<dbReference type="PROSITE" id="PS50181">
    <property type="entry name" value="FBOX"/>
    <property type="match status" value="1"/>
</dbReference>
<dbReference type="SUPFAM" id="SSF81383">
    <property type="entry name" value="F-box domain"/>
    <property type="match status" value="1"/>
</dbReference>
<organism evidence="2 3">
    <name type="scientific">Erythranthe guttata</name>
    <name type="common">Yellow monkey flower</name>
    <name type="synonym">Mimulus guttatus</name>
    <dbReference type="NCBI Taxonomy" id="4155"/>
    <lineage>
        <taxon>Eukaryota</taxon>
        <taxon>Viridiplantae</taxon>
        <taxon>Streptophyta</taxon>
        <taxon>Embryophyta</taxon>
        <taxon>Tracheophyta</taxon>
        <taxon>Spermatophyta</taxon>
        <taxon>Magnoliopsida</taxon>
        <taxon>eudicotyledons</taxon>
        <taxon>Gunneridae</taxon>
        <taxon>Pentapetalae</taxon>
        <taxon>asterids</taxon>
        <taxon>lamiids</taxon>
        <taxon>Lamiales</taxon>
        <taxon>Phrymaceae</taxon>
        <taxon>Erythranthe</taxon>
    </lineage>
</organism>
<evidence type="ECO:0000259" key="1">
    <source>
        <dbReference type="PROSITE" id="PS50181"/>
    </source>
</evidence>
<dbReference type="Pfam" id="PF24758">
    <property type="entry name" value="LRR_At5g56370"/>
    <property type="match status" value="1"/>
</dbReference>
<dbReference type="InterPro" id="IPR053781">
    <property type="entry name" value="F-box_AtFBL13-like"/>
</dbReference>
<name>A0A022R357_ERYGU</name>
<dbReference type="InterPro" id="IPR001810">
    <property type="entry name" value="F-box_dom"/>
</dbReference>
<keyword evidence="3" id="KW-1185">Reference proteome</keyword>
<sequence>MDRISELPNDVLRKILYFLSQKEATRTSVLSKQWRYIWCTRPNLDFTYTPPSREDGYYYRVRGRNRENKKKFLTIVDNTLQRYHDQDVCVEEFHLSTSLGNLDYESVPFLEKWSPVLKNTGTKKFHLSILSEHCPGRVELPPVVFGSESLQLLHVERFLLDEKSIERLVPLKHLKSLTLQRVSIKDEVILRKIISNCPSIEILDVHGILSFKRLKVVNDLRSLKKLKFYFDLLGRKSDEELCSIEIHHPSLETINISNGNILLNNGAHFFSLKDLKLAGVESSLCHLSSCEFPSLENLEFFYCDGLKGIRVFIDAPNMVYFEYSGNFVPSISIATFSKEWESCICISCTPSNEVPLFFVQLKEMLELLSQSKIYLDVDRLPYSNNYIIPENNIHINGRDGDKYVVVENLNILFLSYSFPSSLNGFLSICRPRYVGEFPYYDNEGDSWAMEVTERLWKILTEEKEAREDNKNLDQFKNNELWWFRDLEEVKLEVCHSNRDEWHATTLSELPNCDRSEFDRTRFALKWRET</sequence>
<dbReference type="CDD" id="cd22160">
    <property type="entry name" value="F-box_AtFBL13-like"/>
    <property type="match status" value="1"/>
</dbReference>
<dbReference type="AlphaFoldDB" id="A0A022R357"/>
<evidence type="ECO:0000313" key="3">
    <source>
        <dbReference type="Proteomes" id="UP000030748"/>
    </source>
</evidence>
<dbReference type="InterPro" id="IPR032675">
    <property type="entry name" value="LRR_dom_sf"/>
</dbReference>
<protein>
    <recommendedName>
        <fullName evidence="1">F-box domain-containing protein</fullName>
    </recommendedName>
</protein>
<dbReference type="InterPro" id="IPR055411">
    <property type="entry name" value="LRR_FXL15/At3g58940/PEG3-like"/>
</dbReference>
<dbReference type="OrthoDB" id="1148169at2759"/>
<dbReference type="SUPFAM" id="SSF52047">
    <property type="entry name" value="RNI-like"/>
    <property type="match status" value="1"/>
</dbReference>
<reference evidence="2 3" key="1">
    <citation type="journal article" date="2013" name="Proc. Natl. Acad. Sci. U.S.A.">
        <title>Fine-scale variation in meiotic recombination in Mimulus inferred from population shotgun sequencing.</title>
        <authorList>
            <person name="Hellsten U."/>
            <person name="Wright K.M."/>
            <person name="Jenkins J."/>
            <person name="Shu S."/>
            <person name="Yuan Y."/>
            <person name="Wessler S.R."/>
            <person name="Schmutz J."/>
            <person name="Willis J.H."/>
            <person name="Rokhsar D.S."/>
        </authorList>
    </citation>
    <scope>NUCLEOTIDE SEQUENCE [LARGE SCALE GENOMIC DNA]</scope>
    <source>
        <strain evidence="3">cv. DUN x IM62</strain>
    </source>
</reference>
<dbReference type="Pfam" id="PF00646">
    <property type="entry name" value="F-box"/>
    <property type="match status" value="1"/>
</dbReference>
<dbReference type="InterPro" id="IPR036047">
    <property type="entry name" value="F-box-like_dom_sf"/>
</dbReference>
<dbReference type="EMBL" id="KI630693">
    <property type="protein sequence ID" value="EYU34389.1"/>
    <property type="molecule type" value="Genomic_DNA"/>
</dbReference>
<accession>A0A022R357</accession>
<dbReference type="Proteomes" id="UP000030748">
    <property type="component" value="Unassembled WGS sequence"/>
</dbReference>
<dbReference type="PANTHER" id="PTHR31639:SF42">
    <property type="entry name" value="OS02G0160200 PROTEIN"/>
    <property type="match status" value="1"/>
</dbReference>
<feature type="domain" description="F-box" evidence="1">
    <location>
        <begin position="1"/>
        <end position="37"/>
    </location>
</feature>
<dbReference type="PANTHER" id="PTHR31639">
    <property type="entry name" value="F-BOX PROTEIN-LIKE"/>
    <property type="match status" value="1"/>
</dbReference>
<proteinExistence type="predicted"/>
<gene>
    <name evidence="2" type="ORF">MIMGU_mgv1a020343mg</name>
</gene>
<dbReference type="Gene3D" id="3.80.10.10">
    <property type="entry name" value="Ribonuclease Inhibitor"/>
    <property type="match status" value="1"/>
</dbReference>
<dbReference type="KEGG" id="egt:105961318"/>
<evidence type="ECO:0000313" key="2">
    <source>
        <dbReference type="EMBL" id="EYU34389.1"/>
    </source>
</evidence>